<protein>
    <submittedName>
        <fullName evidence="2">Uncharacterized protein</fullName>
    </submittedName>
</protein>
<reference evidence="2" key="1">
    <citation type="submission" date="2019-06" db="EMBL/GenBank/DDBJ databases">
        <authorList>
            <consortium name="Wellcome Sanger Institute Data Sharing"/>
        </authorList>
    </citation>
    <scope>NUCLEOTIDE SEQUENCE [LARGE SCALE GENOMIC DNA]</scope>
</reference>
<reference evidence="2" key="2">
    <citation type="submission" date="2025-08" db="UniProtKB">
        <authorList>
            <consortium name="Ensembl"/>
        </authorList>
    </citation>
    <scope>IDENTIFICATION</scope>
</reference>
<organism evidence="2 3">
    <name type="scientific">Myripristis murdjan</name>
    <name type="common">pinecone soldierfish</name>
    <dbReference type="NCBI Taxonomy" id="586833"/>
    <lineage>
        <taxon>Eukaryota</taxon>
        <taxon>Metazoa</taxon>
        <taxon>Chordata</taxon>
        <taxon>Craniata</taxon>
        <taxon>Vertebrata</taxon>
        <taxon>Euteleostomi</taxon>
        <taxon>Actinopterygii</taxon>
        <taxon>Neopterygii</taxon>
        <taxon>Teleostei</taxon>
        <taxon>Neoteleostei</taxon>
        <taxon>Acanthomorphata</taxon>
        <taxon>Holocentriformes</taxon>
        <taxon>Holocentridae</taxon>
        <taxon>Myripristis</taxon>
    </lineage>
</organism>
<dbReference type="Proteomes" id="UP000472263">
    <property type="component" value="Chromosome 20"/>
</dbReference>
<accession>A0A667ZPG4</accession>
<dbReference type="InParanoid" id="A0A667ZPG4"/>
<dbReference type="AlphaFoldDB" id="A0A667ZPG4"/>
<evidence type="ECO:0000256" key="1">
    <source>
        <dbReference type="SAM" id="MobiDB-lite"/>
    </source>
</evidence>
<proteinExistence type="predicted"/>
<evidence type="ECO:0000313" key="3">
    <source>
        <dbReference type="Proteomes" id="UP000472263"/>
    </source>
</evidence>
<feature type="region of interest" description="Disordered" evidence="1">
    <location>
        <begin position="120"/>
        <end position="147"/>
    </location>
</feature>
<reference evidence="2" key="3">
    <citation type="submission" date="2025-09" db="UniProtKB">
        <authorList>
            <consortium name="Ensembl"/>
        </authorList>
    </citation>
    <scope>IDENTIFICATION</scope>
</reference>
<name>A0A667ZPG4_9TELE</name>
<evidence type="ECO:0000313" key="2">
    <source>
        <dbReference type="Ensembl" id="ENSMMDP00005037609.1"/>
    </source>
</evidence>
<sequence>MQHLSFTATCTDLESYPLSKVALGRTVREPPLDNPDSCSLITIVRKSLHGHWKTLGGKYQLSQPRHQFSLKQTYLGCSRKRENLVSDLRRPSNVNHYTVYWGIRVDSVCPMGGVRVNSNIPFGASGVQKKPSSGLSGGKEARDKGRR</sequence>
<keyword evidence="3" id="KW-1185">Reference proteome</keyword>
<dbReference type="Ensembl" id="ENSMMDT00005038404.1">
    <property type="protein sequence ID" value="ENSMMDP00005037609.1"/>
    <property type="gene ID" value="ENSMMDG00005017525.1"/>
</dbReference>